<dbReference type="Pfam" id="PF12669">
    <property type="entry name" value="FeoB_associated"/>
    <property type="match status" value="1"/>
</dbReference>
<keyword evidence="2" id="KW-1133">Transmembrane helix</keyword>
<comment type="caution">
    <text evidence="3">The sequence shown here is derived from an EMBL/GenBank/DDBJ whole genome shotgun (WGS) entry which is preliminary data.</text>
</comment>
<dbReference type="EMBL" id="JBHILM010000021">
    <property type="protein sequence ID" value="MFB5682935.1"/>
    <property type="molecule type" value="Genomic_DNA"/>
</dbReference>
<reference evidence="3 4" key="1">
    <citation type="submission" date="2024-09" db="EMBL/GenBank/DDBJ databases">
        <authorList>
            <person name="Ruan L."/>
        </authorList>
    </citation>
    <scope>NUCLEOTIDE SEQUENCE [LARGE SCALE GENOMIC DNA]</scope>
    <source>
        <strain evidence="3 4">D33</strain>
    </source>
</reference>
<evidence type="ECO:0000313" key="4">
    <source>
        <dbReference type="Proteomes" id="UP001580407"/>
    </source>
</evidence>
<evidence type="ECO:0000256" key="2">
    <source>
        <dbReference type="SAM" id="Phobius"/>
    </source>
</evidence>
<feature type="compositionally biased region" description="Polar residues" evidence="1">
    <location>
        <begin position="37"/>
        <end position="50"/>
    </location>
</feature>
<gene>
    <name evidence="3" type="ORF">ACE3NQ_18625</name>
</gene>
<feature type="region of interest" description="Disordered" evidence="1">
    <location>
        <begin position="37"/>
        <end position="68"/>
    </location>
</feature>
<dbReference type="Proteomes" id="UP001580407">
    <property type="component" value="Unassembled WGS sequence"/>
</dbReference>
<keyword evidence="2" id="KW-0812">Transmembrane</keyword>
<dbReference type="RefSeq" id="WP_375526679.1">
    <property type="nucleotide sequence ID" value="NZ_JBHILM010000021.1"/>
</dbReference>
<evidence type="ECO:0000256" key="1">
    <source>
        <dbReference type="SAM" id="MobiDB-lite"/>
    </source>
</evidence>
<keyword evidence="2" id="KW-0472">Membrane</keyword>
<feature type="transmembrane region" description="Helical" evidence="2">
    <location>
        <begin position="6"/>
        <end position="23"/>
    </location>
</feature>
<name>A0ABV5BBD5_9BACL</name>
<proteinExistence type="predicted"/>
<accession>A0ABV5BBD5</accession>
<evidence type="ECO:0000313" key="3">
    <source>
        <dbReference type="EMBL" id="MFB5682935.1"/>
    </source>
</evidence>
<protein>
    <submittedName>
        <fullName evidence="3">FeoB-associated Cys-rich membrane protein</fullName>
    </submittedName>
</protein>
<organism evidence="3 4">
    <name type="scientific">Paenibacillus terreus</name>
    <dbReference type="NCBI Taxonomy" id="1387834"/>
    <lineage>
        <taxon>Bacteria</taxon>
        <taxon>Bacillati</taxon>
        <taxon>Bacillota</taxon>
        <taxon>Bacilli</taxon>
        <taxon>Bacillales</taxon>
        <taxon>Paenibacillaceae</taxon>
        <taxon>Paenibacillus</taxon>
    </lineage>
</organism>
<sequence>MLVSIVIGMLVFGYAGWTITAYVRRTKAGKCAGCSLSDSCGASRCSPASRQETRNGELGLSEGEQSKI</sequence>
<keyword evidence="4" id="KW-1185">Reference proteome</keyword>